<evidence type="ECO:0000313" key="4">
    <source>
        <dbReference type="EMBL" id="MTH75740.1"/>
    </source>
</evidence>
<dbReference type="PANTHER" id="PTHR30481:SF3">
    <property type="entry name" value="DNA ADENINE METHYLASE"/>
    <property type="match status" value="1"/>
</dbReference>
<accession>A0A6A8PYM9</accession>
<dbReference type="InterPro" id="IPR029063">
    <property type="entry name" value="SAM-dependent_MTases_sf"/>
</dbReference>
<dbReference type="Gene3D" id="3.40.50.150">
    <property type="entry name" value="Vaccinia Virus protein VP39"/>
    <property type="match status" value="1"/>
</dbReference>
<sequence length="223" mass="26602">MIYIYIYIYKKHGSIDKLDPVTKRVNSSIYNSIKSEYNLSKNKYSYESCIVLLVLIIYGFNSQIRFNSKGEFNIPSGKQILNETRKQCLVDFSSTLNRKNIDFSSLDFQEFIYLKMQETREDDFWYFDPPYLISGAIYNQAWTLEEDRKLFKLLDLLDSKNIKWGLSNLFQSKGKSNTELIEWSKKYKVFHLNKQYTNSNYQRKNRDQLDDEVYVTNYEKAGI</sequence>
<evidence type="ECO:0000256" key="2">
    <source>
        <dbReference type="ARBA" id="ARBA00022679"/>
    </source>
</evidence>
<protein>
    <recommendedName>
        <fullName evidence="5">DNA adenine methylase</fullName>
    </recommendedName>
</protein>
<dbReference type="Pfam" id="PF02086">
    <property type="entry name" value="MethyltransfD12"/>
    <property type="match status" value="1"/>
</dbReference>
<dbReference type="InterPro" id="IPR012327">
    <property type="entry name" value="MeTrfase_D12"/>
</dbReference>
<dbReference type="AlphaFoldDB" id="A0A6A8PYM9"/>
<organism evidence="4">
    <name type="scientific">Metamycoplasma hominis</name>
    <name type="common">Mycoplasma hominis</name>
    <dbReference type="NCBI Taxonomy" id="2098"/>
    <lineage>
        <taxon>Bacteria</taxon>
        <taxon>Bacillati</taxon>
        <taxon>Mycoplasmatota</taxon>
        <taxon>Mycoplasmoidales</taxon>
        <taxon>Metamycoplasmataceae</taxon>
        <taxon>Metamycoplasma</taxon>
    </lineage>
</organism>
<dbReference type="GO" id="GO:0006298">
    <property type="term" value="P:mismatch repair"/>
    <property type="evidence" value="ECO:0007669"/>
    <property type="project" value="TreeGrafter"/>
</dbReference>
<proteinExistence type="predicted"/>
<dbReference type="SUPFAM" id="SSF53335">
    <property type="entry name" value="S-adenosyl-L-methionine-dependent methyltransferases"/>
    <property type="match status" value="1"/>
</dbReference>
<name>A0A6A8PYM9_METHO</name>
<keyword evidence="2" id="KW-0808">Transferase</keyword>
<dbReference type="PANTHER" id="PTHR30481">
    <property type="entry name" value="DNA ADENINE METHYLASE"/>
    <property type="match status" value="1"/>
</dbReference>
<dbReference type="GO" id="GO:1904047">
    <property type="term" value="F:S-adenosyl-L-methionine binding"/>
    <property type="evidence" value="ECO:0007669"/>
    <property type="project" value="TreeGrafter"/>
</dbReference>
<evidence type="ECO:0008006" key="5">
    <source>
        <dbReference type="Google" id="ProtNLM"/>
    </source>
</evidence>
<reference evidence="4" key="1">
    <citation type="submission" date="2019-11" db="EMBL/GenBank/DDBJ databases">
        <title>Draft genome sequence of Mycoplasma hominis strain MH-1.</title>
        <authorList>
            <person name="Ruan Z."/>
            <person name="Zhang J."/>
            <person name="Xie X."/>
        </authorList>
    </citation>
    <scope>NUCLEOTIDE SEQUENCE</scope>
    <source>
        <strain evidence="4">MH-1</strain>
    </source>
</reference>
<dbReference type="EMBL" id="WMLC01000013">
    <property type="protein sequence ID" value="MTH75740.1"/>
    <property type="molecule type" value="Genomic_DNA"/>
</dbReference>
<keyword evidence="1" id="KW-0489">Methyltransferase</keyword>
<keyword evidence="3" id="KW-0949">S-adenosyl-L-methionine</keyword>
<evidence type="ECO:0000256" key="3">
    <source>
        <dbReference type="ARBA" id="ARBA00022691"/>
    </source>
</evidence>
<dbReference type="GO" id="GO:0043565">
    <property type="term" value="F:sequence-specific DNA binding"/>
    <property type="evidence" value="ECO:0007669"/>
    <property type="project" value="TreeGrafter"/>
</dbReference>
<dbReference type="RefSeq" id="WP_160331711.1">
    <property type="nucleotide sequence ID" value="NZ_WMLC01000013.1"/>
</dbReference>
<gene>
    <name evidence="4" type="ORF">GLX26_01270</name>
</gene>
<evidence type="ECO:0000256" key="1">
    <source>
        <dbReference type="ARBA" id="ARBA00022603"/>
    </source>
</evidence>
<dbReference type="GO" id="GO:0009007">
    <property type="term" value="F:site-specific DNA-methyltransferase (adenine-specific) activity"/>
    <property type="evidence" value="ECO:0007669"/>
    <property type="project" value="UniProtKB-EC"/>
</dbReference>
<comment type="caution">
    <text evidence="4">The sequence shown here is derived from an EMBL/GenBank/DDBJ whole genome shotgun (WGS) entry which is preliminary data.</text>
</comment>
<dbReference type="GO" id="GO:0032259">
    <property type="term" value="P:methylation"/>
    <property type="evidence" value="ECO:0007669"/>
    <property type="project" value="UniProtKB-KW"/>
</dbReference>
<dbReference type="GO" id="GO:0009307">
    <property type="term" value="P:DNA restriction-modification system"/>
    <property type="evidence" value="ECO:0007669"/>
    <property type="project" value="InterPro"/>
</dbReference>